<dbReference type="RefSeq" id="WP_129217411.1">
    <property type="nucleotide sequence ID" value="NZ_QYBC01000001.1"/>
</dbReference>
<accession>A0A4V1RJB1</accession>
<dbReference type="AlphaFoldDB" id="A0A4V1RJB1"/>
<proteinExistence type="predicted"/>
<feature type="signal peptide" evidence="2">
    <location>
        <begin position="1"/>
        <end position="28"/>
    </location>
</feature>
<evidence type="ECO:0000256" key="1">
    <source>
        <dbReference type="SAM" id="MobiDB-lite"/>
    </source>
</evidence>
<dbReference type="Proteomes" id="UP000289411">
    <property type="component" value="Unassembled WGS sequence"/>
</dbReference>
<evidence type="ECO:0000256" key="2">
    <source>
        <dbReference type="SAM" id="SignalP"/>
    </source>
</evidence>
<reference evidence="3 4" key="1">
    <citation type="submission" date="2018-09" db="EMBL/GenBank/DDBJ databases">
        <authorList>
            <person name="Grouzdev D.S."/>
            <person name="Krutkina M.S."/>
        </authorList>
    </citation>
    <scope>NUCLEOTIDE SEQUENCE [LARGE SCALE GENOMIC DNA]</scope>
    <source>
        <strain evidence="3 4">RmlP001</strain>
    </source>
</reference>
<evidence type="ECO:0000313" key="3">
    <source>
        <dbReference type="EMBL" id="RYB07940.1"/>
    </source>
</evidence>
<keyword evidence="4" id="KW-1185">Reference proteome</keyword>
<organism evidence="3 4">
    <name type="scientific">Lichenibacterium ramalinae</name>
    <dbReference type="NCBI Taxonomy" id="2316527"/>
    <lineage>
        <taxon>Bacteria</taxon>
        <taxon>Pseudomonadati</taxon>
        <taxon>Pseudomonadota</taxon>
        <taxon>Alphaproteobacteria</taxon>
        <taxon>Hyphomicrobiales</taxon>
        <taxon>Lichenihabitantaceae</taxon>
        <taxon>Lichenibacterium</taxon>
    </lineage>
</organism>
<protein>
    <recommendedName>
        <fullName evidence="5">SH3 domain-containing protein</fullName>
    </recommendedName>
</protein>
<evidence type="ECO:0008006" key="5">
    <source>
        <dbReference type="Google" id="ProtNLM"/>
    </source>
</evidence>
<feature type="region of interest" description="Disordered" evidence="1">
    <location>
        <begin position="24"/>
        <end position="60"/>
    </location>
</feature>
<comment type="caution">
    <text evidence="3">The sequence shown here is derived from an EMBL/GenBank/DDBJ whole genome shotgun (WGS) entry which is preliminary data.</text>
</comment>
<reference evidence="3 4" key="2">
    <citation type="submission" date="2019-02" db="EMBL/GenBank/DDBJ databases">
        <title>'Lichenibacterium ramalinii' gen. nov. sp. nov., 'Lichenibacterium minor' gen. nov. sp. nov.</title>
        <authorList>
            <person name="Pankratov T."/>
        </authorList>
    </citation>
    <scope>NUCLEOTIDE SEQUENCE [LARGE SCALE GENOMIC DNA]</scope>
    <source>
        <strain evidence="3 4">RmlP001</strain>
    </source>
</reference>
<feature type="chain" id="PRO_5020448901" description="SH3 domain-containing protein" evidence="2">
    <location>
        <begin position="29"/>
        <end position="302"/>
    </location>
</feature>
<evidence type="ECO:0000313" key="4">
    <source>
        <dbReference type="Proteomes" id="UP000289411"/>
    </source>
</evidence>
<sequence length="302" mass="31853">MVQKRALLAVAGAVGLALVGSSASGQEAAPGSEPSAEGSPAPYAGPLQRPPSPTYYPFRPSTPLRAAPAITAPATGSIERQDQALKALGMVVDRDGEAYRALGEDAAVARVWIKVATAAGRSGFVSLADLVTPRQLASQKESRRKVSLFEAEVAAARSTAGGVVPAGIYAHGSACDAEGLSGAALSAFLATKFLLWQEGERLHFVQVINPTQPLIYEQQKDSHPIEMPGYGYVMLQTFRSSKDAVLMGFKDRLLWISASGRDFDNYQFCGAEAYGPVVSMLGSYAGQRPPEVVPSEAARPSR</sequence>
<keyword evidence="2" id="KW-0732">Signal</keyword>
<name>A0A4V1RJB1_9HYPH</name>
<dbReference type="EMBL" id="QYBC01000001">
    <property type="protein sequence ID" value="RYB07940.1"/>
    <property type="molecule type" value="Genomic_DNA"/>
</dbReference>
<gene>
    <name evidence="3" type="ORF">D3272_02180</name>
</gene>